<protein>
    <submittedName>
        <fullName evidence="2">Membrane protein</fullName>
    </submittedName>
</protein>
<dbReference type="EMBL" id="BMQD01000001">
    <property type="protein sequence ID" value="GGK46377.1"/>
    <property type="molecule type" value="Genomic_DNA"/>
</dbReference>
<evidence type="ECO:0000259" key="1">
    <source>
        <dbReference type="Pfam" id="PF14206"/>
    </source>
</evidence>
<proteinExistence type="predicted"/>
<sequence>MGPEMRNYPVLRGAEDGPYACPCCGYVTLDERGGFEICPVCFWEDDGQDDPDADVVLGGPNGRLSLTQARRNFLTSGACEEAMRDHVRPSLPEEQPPV</sequence>
<gene>
    <name evidence="2" type="ORF">GCM10010126_02600</name>
</gene>
<evidence type="ECO:0000313" key="3">
    <source>
        <dbReference type="Proteomes" id="UP000627984"/>
    </source>
</evidence>
<reference evidence="2" key="2">
    <citation type="submission" date="2022-09" db="EMBL/GenBank/DDBJ databases">
        <authorList>
            <person name="Sun Q."/>
            <person name="Ohkuma M."/>
        </authorList>
    </citation>
    <scope>NUCLEOTIDE SEQUENCE</scope>
    <source>
        <strain evidence="2">JCM 3093</strain>
    </source>
</reference>
<reference evidence="2" key="1">
    <citation type="journal article" date="2014" name="Int. J. Syst. Evol. Microbiol.">
        <title>Complete genome sequence of Corynebacterium casei LMG S-19264T (=DSM 44701T), isolated from a smear-ripened cheese.</title>
        <authorList>
            <consortium name="US DOE Joint Genome Institute (JGI-PGF)"/>
            <person name="Walter F."/>
            <person name="Albersmeier A."/>
            <person name="Kalinowski J."/>
            <person name="Ruckert C."/>
        </authorList>
    </citation>
    <scope>NUCLEOTIDE SEQUENCE</scope>
    <source>
        <strain evidence="2">JCM 3093</strain>
    </source>
</reference>
<organism evidence="2 3">
    <name type="scientific">Planomonospora parontospora</name>
    <dbReference type="NCBI Taxonomy" id="58119"/>
    <lineage>
        <taxon>Bacteria</taxon>
        <taxon>Bacillati</taxon>
        <taxon>Actinomycetota</taxon>
        <taxon>Actinomycetes</taxon>
        <taxon>Streptosporangiales</taxon>
        <taxon>Streptosporangiaceae</taxon>
        <taxon>Planomonospora</taxon>
    </lineage>
</organism>
<dbReference type="Pfam" id="PF14206">
    <property type="entry name" value="Cys_rich_CPCC"/>
    <property type="match status" value="1"/>
</dbReference>
<accession>A0AA37F2A0</accession>
<evidence type="ECO:0000313" key="2">
    <source>
        <dbReference type="EMBL" id="GGK46377.1"/>
    </source>
</evidence>
<comment type="caution">
    <text evidence="2">The sequence shown here is derived from an EMBL/GenBank/DDBJ whole genome shotgun (WGS) entry which is preliminary data.</text>
</comment>
<dbReference type="InterPro" id="IPR025983">
    <property type="entry name" value="Cys_rich_CPCC"/>
</dbReference>
<name>A0AA37F2A0_9ACTN</name>
<feature type="domain" description="Cysteine-rich CPCC" evidence="1">
    <location>
        <begin position="19"/>
        <end position="94"/>
    </location>
</feature>
<dbReference type="AlphaFoldDB" id="A0AA37F2A0"/>
<dbReference type="Proteomes" id="UP000627984">
    <property type="component" value="Unassembled WGS sequence"/>
</dbReference>